<dbReference type="PROSITE" id="PS51420">
    <property type="entry name" value="RHO"/>
    <property type="match status" value="1"/>
</dbReference>
<dbReference type="PROSITE" id="PS51421">
    <property type="entry name" value="RAS"/>
    <property type="match status" value="1"/>
</dbReference>
<name>A0AAD2D1S5_EUPCR</name>
<protein>
    <recommendedName>
        <fullName evidence="5">GTP-binding protein</fullName>
    </recommendedName>
</protein>
<dbReference type="InterPro" id="IPR027417">
    <property type="entry name" value="P-loop_NTPase"/>
</dbReference>
<dbReference type="InterPro" id="IPR001806">
    <property type="entry name" value="Small_GTPase"/>
</dbReference>
<sequence length="200" mass="23259">MDSLVTNWGFRGSWVLKMIVVGRSAVGKTSLMHEVVVGRLPAITTLNYEFVVFNYEIPREDLVEQDSKYASLKLPEKVKLKYQIWDTAGQERFRNLVKSYYRGTSVAFIVYAINDRDSFEDVEYWVNDLEKYTFWHKIVLIGNKIDLEDLRVVSYDEGKELADEYGFDFFETSVLKDIGTAELMPNISHPILKSLLDNYI</sequence>
<dbReference type="GO" id="GO:0005525">
    <property type="term" value="F:GTP binding"/>
    <property type="evidence" value="ECO:0007669"/>
    <property type="project" value="UniProtKB-KW"/>
</dbReference>
<proteinExistence type="predicted"/>
<reference evidence="3" key="1">
    <citation type="submission" date="2023-07" db="EMBL/GenBank/DDBJ databases">
        <authorList>
            <consortium name="AG Swart"/>
            <person name="Singh M."/>
            <person name="Singh A."/>
            <person name="Seah K."/>
            <person name="Emmerich C."/>
        </authorList>
    </citation>
    <scope>NUCLEOTIDE SEQUENCE</scope>
    <source>
        <strain evidence="3">DP1</strain>
    </source>
</reference>
<evidence type="ECO:0000256" key="1">
    <source>
        <dbReference type="ARBA" id="ARBA00022741"/>
    </source>
</evidence>
<comment type="caution">
    <text evidence="3">The sequence shown here is derived from an EMBL/GenBank/DDBJ whole genome shotgun (WGS) entry which is preliminary data.</text>
</comment>
<evidence type="ECO:0000313" key="3">
    <source>
        <dbReference type="EMBL" id="CAI2376956.1"/>
    </source>
</evidence>
<organism evidence="3 4">
    <name type="scientific">Euplotes crassus</name>
    <dbReference type="NCBI Taxonomy" id="5936"/>
    <lineage>
        <taxon>Eukaryota</taxon>
        <taxon>Sar</taxon>
        <taxon>Alveolata</taxon>
        <taxon>Ciliophora</taxon>
        <taxon>Intramacronucleata</taxon>
        <taxon>Spirotrichea</taxon>
        <taxon>Hypotrichia</taxon>
        <taxon>Euplotida</taxon>
        <taxon>Euplotidae</taxon>
        <taxon>Moneuplotes</taxon>
    </lineage>
</organism>
<gene>
    <name evidence="3" type="ORF">ECRASSUSDP1_LOCUS18335</name>
</gene>
<dbReference type="SUPFAM" id="SSF52540">
    <property type="entry name" value="P-loop containing nucleoside triphosphate hydrolases"/>
    <property type="match status" value="1"/>
</dbReference>
<dbReference type="InterPro" id="IPR050227">
    <property type="entry name" value="Rab"/>
</dbReference>
<dbReference type="SMART" id="SM00173">
    <property type="entry name" value="RAS"/>
    <property type="match status" value="1"/>
</dbReference>
<dbReference type="FunFam" id="3.40.50.300:FF:001447">
    <property type="entry name" value="Ras-related protein Rab-1B"/>
    <property type="match status" value="1"/>
</dbReference>
<dbReference type="AlphaFoldDB" id="A0AAD2D1S5"/>
<dbReference type="PRINTS" id="PR00449">
    <property type="entry name" value="RASTRNSFRMNG"/>
</dbReference>
<evidence type="ECO:0000313" key="4">
    <source>
        <dbReference type="Proteomes" id="UP001295684"/>
    </source>
</evidence>
<accession>A0AAD2D1S5</accession>
<dbReference type="Gene3D" id="3.40.50.300">
    <property type="entry name" value="P-loop containing nucleotide triphosphate hydrolases"/>
    <property type="match status" value="1"/>
</dbReference>
<dbReference type="PANTHER" id="PTHR47977">
    <property type="entry name" value="RAS-RELATED PROTEIN RAB"/>
    <property type="match status" value="1"/>
</dbReference>
<keyword evidence="1" id="KW-0547">Nucleotide-binding</keyword>
<dbReference type="CDD" id="cd00154">
    <property type="entry name" value="Rab"/>
    <property type="match status" value="1"/>
</dbReference>
<dbReference type="EMBL" id="CAMPGE010018548">
    <property type="protein sequence ID" value="CAI2376956.1"/>
    <property type="molecule type" value="Genomic_DNA"/>
</dbReference>
<dbReference type="Pfam" id="PF00071">
    <property type="entry name" value="Ras"/>
    <property type="match status" value="1"/>
</dbReference>
<dbReference type="PROSITE" id="PS51419">
    <property type="entry name" value="RAB"/>
    <property type="match status" value="1"/>
</dbReference>
<keyword evidence="2" id="KW-0342">GTP-binding</keyword>
<dbReference type="SMART" id="SM00175">
    <property type="entry name" value="RAB"/>
    <property type="match status" value="1"/>
</dbReference>
<dbReference type="Proteomes" id="UP001295684">
    <property type="component" value="Unassembled WGS sequence"/>
</dbReference>
<dbReference type="InterPro" id="IPR005225">
    <property type="entry name" value="Small_GTP-bd"/>
</dbReference>
<evidence type="ECO:0000256" key="2">
    <source>
        <dbReference type="ARBA" id="ARBA00023134"/>
    </source>
</evidence>
<keyword evidence="4" id="KW-1185">Reference proteome</keyword>
<dbReference type="NCBIfam" id="TIGR00231">
    <property type="entry name" value="small_GTP"/>
    <property type="match status" value="1"/>
</dbReference>
<dbReference type="SMART" id="SM00174">
    <property type="entry name" value="RHO"/>
    <property type="match status" value="1"/>
</dbReference>
<dbReference type="GO" id="GO:0003924">
    <property type="term" value="F:GTPase activity"/>
    <property type="evidence" value="ECO:0007669"/>
    <property type="project" value="InterPro"/>
</dbReference>
<evidence type="ECO:0008006" key="5">
    <source>
        <dbReference type="Google" id="ProtNLM"/>
    </source>
</evidence>